<evidence type="ECO:0000313" key="6">
    <source>
        <dbReference type="EMBL" id="KAK7053129.1"/>
    </source>
</evidence>
<evidence type="ECO:0000313" key="7">
    <source>
        <dbReference type="Proteomes" id="UP001381693"/>
    </source>
</evidence>
<keyword evidence="3 5" id="KW-1133">Transmembrane helix</keyword>
<evidence type="ECO:0000256" key="5">
    <source>
        <dbReference type="SAM" id="Phobius"/>
    </source>
</evidence>
<dbReference type="EMBL" id="JAXCGZ010021353">
    <property type="protein sequence ID" value="KAK7053129.1"/>
    <property type="molecule type" value="Genomic_DNA"/>
</dbReference>
<dbReference type="InterPro" id="IPR000832">
    <property type="entry name" value="GPCR_2_secretin-like"/>
</dbReference>
<feature type="transmembrane region" description="Helical" evidence="5">
    <location>
        <begin position="82"/>
        <end position="106"/>
    </location>
</feature>
<evidence type="ECO:0000256" key="1">
    <source>
        <dbReference type="ARBA" id="ARBA00004141"/>
    </source>
</evidence>
<evidence type="ECO:0000256" key="2">
    <source>
        <dbReference type="ARBA" id="ARBA00022692"/>
    </source>
</evidence>
<comment type="caution">
    <text evidence="6">The sequence shown here is derived from an EMBL/GenBank/DDBJ whole genome shotgun (WGS) entry which is preliminary data.</text>
</comment>
<reference evidence="6 7" key="1">
    <citation type="submission" date="2023-11" db="EMBL/GenBank/DDBJ databases">
        <title>Halocaridina rubra genome assembly.</title>
        <authorList>
            <person name="Smith C."/>
        </authorList>
    </citation>
    <scope>NUCLEOTIDE SEQUENCE [LARGE SCALE GENOMIC DNA]</scope>
    <source>
        <strain evidence="6">EP-1</strain>
        <tissue evidence="6">Whole</tissue>
    </source>
</reference>
<name>A0AAN8WQ97_HALRR</name>
<gene>
    <name evidence="6" type="ORF">SK128_021305</name>
</gene>
<keyword evidence="4 5" id="KW-0472">Membrane</keyword>
<dbReference type="Proteomes" id="UP001381693">
    <property type="component" value="Unassembled WGS sequence"/>
</dbReference>
<comment type="subcellular location">
    <subcellularLocation>
        <location evidence="1">Membrane</location>
        <topology evidence="1">Multi-pass membrane protein</topology>
    </subcellularLocation>
</comment>
<dbReference type="GO" id="GO:0016020">
    <property type="term" value="C:membrane"/>
    <property type="evidence" value="ECO:0007669"/>
    <property type="project" value="UniProtKB-SubCell"/>
</dbReference>
<evidence type="ECO:0000256" key="3">
    <source>
        <dbReference type="ARBA" id="ARBA00022989"/>
    </source>
</evidence>
<feature type="transmembrane region" description="Helical" evidence="5">
    <location>
        <begin position="31"/>
        <end position="53"/>
    </location>
</feature>
<organism evidence="6 7">
    <name type="scientific">Halocaridina rubra</name>
    <name type="common">Hawaiian red shrimp</name>
    <dbReference type="NCBI Taxonomy" id="373956"/>
    <lineage>
        <taxon>Eukaryota</taxon>
        <taxon>Metazoa</taxon>
        <taxon>Ecdysozoa</taxon>
        <taxon>Arthropoda</taxon>
        <taxon>Crustacea</taxon>
        <taxon>Multicrustacea</taxon>
        <taxon>Malacostraca</taxon>
        <taxon>Eumalacostraca</taxon>
        <taxon>Eucarida</taxon>
        <taxon>Decapoda</taxon>
        <taxon>Pleocyemata</taxon>
        <taxon>Caridea</taxon>
        <taxon>Atyoidea</taxon>
        <taxon>Atyidae</taxon>
        <taxon>Halocaridina</taxon>
    </lineage>
</organism>
<dbReference type="Gene3D" id="1.20.1070.10">
    <property type="entry name" value="Rhodopsin 7-helix transmembrane proteins"/>
    <property type="match status" value="1"/>
</dbReference>
<dbReference type="AlphaFoldDB" id="A0AAN8WQ97"/>
<keyword evidence="2 5" id="KW-0812">Transmembrane</keyword>
<sequence>MPLLTSDRDGAQTPDLTPQSRGRYRLSHGNYSIMIAVRATMMVIPLFGLQYVITIYRPPQLGCDWPDLYQIINNIIEGSTGAIVAVIFCYTNGEIPLPFIILSFLVSKSFKRSCSSLS</sequence>
<dbReference type="GO" id="GO:0004930">
    <property type="term" value="F:G protein-coupled receptor activity"/>
    <property type="evidence" value="ECO:0007669"/>
    <property type="project" value="InterPro"/>
</dbReference>
<evidence type="ECO:0000256" key="4">
    <source>
        <dbReference type="ARBA" id="ARBA00023136"/>
    </source>
</evidence>
<protein>
    <submittedName>
        <fullName evidence="6">Uncharacterized protein</fullName>
    </submittedName>
</protein>
<accession>A0AAN8WQ97</accession>
<proteinExistence type="predicted"/>
<keyword evidence="7" id="KW-1185">Reference proteome</keyword>
<dbReference type="PRINTS" id="PR00249">
    <property type="entry name" value="GPCRSECRETIN"/>
</dbReference>